<organism evidence="1 2">
    <name type="scientific">Cinchona calisaya</name>
    <dbReference type="NCBI Taxonomy" id="153742"/>
    <lineage>
        <taxon>Eukaryota</taxon>
        <taxon>Viridiplantae</taxon>
        <taxon>Streptophyta</taxon>
        <taxon>Embryophyta</taxon>
        <taxon>Tracheophyta</taxon>
        <taxon>Spermatophyta</taxon>
        <taxon>Magnoliopsida</taxon>
        <taxon>eudicotyledons</taxon>
        <taxon>Gunneridae</taxon>
        <taxon>Pentapetalae</taxon>
        <taxon>asterids</taxon>
        <taxon>lamiids</taxon>
        <taxon>Gentianales</taxon>
        <taxon>Rubiaceae</taxon>
        <taxon>Cinchonoideae</taxon>
        <taxon>Cinchoneae</taxon>
        <taxon>Cinchona</taxon>
    </lineage>
</organism>
<evidence type="ECO:0000313" key="1">
    <source>
        <dbReference type="EMBL" id="KAL3503351.1"/>
    </source>
</evidence>
<sequence>MDQCHKKGLSSPKVFGYINSDIRPPKEGTKEYNEWLYANTMVFTWITNSVDSSHVGILQSAKDTKDLSEAINRRFGGQGNLLRIYDLKYDLQSLNLKINDFLNYSNKVKETWDEIHTLRPPTTDLDELDKGKK</sequence>
<dbReference type="Proteomes" id="UP001630127">
    <property type="component" value="Unassembled WGS sequence"/>
</dbReference>
<accession>A0ABD2Y9J9</accession>
<comment type="caution">
    <text evidence="1">The sequence shown here is derived from an EMBL/GenBank/DDBJ whole genome shotgun (WGS) entry which is preliminary data.</text>
</comment>
<dbReference type="PANTHER" id="PTHR37610:SF40">
    <property type="entry name" value="OS01G0909600 PROTEIN"/>
    <property type="match status" value="1"/>
</dbReference>
<protein>
    <submittedName>
        <fullName evidence="1">Uncharacterized protein</fullName>
    </submittedName>
</protein>
<name>A0ABD2Y9J9_9GENT</name>
<keyword evidence="2" id="KW-1185">Reference proteome</keyword>
<dbReference type="PANTHER" id="PTHR37610">
    <property type="entry name" value="CCHC-TYPE DOMAIN-CONTAINING PROTEIN"/>
    <property type="match status" value="1"/>
</dbReference>
<dbReference type="EMBL" id="JBJUIK010000015">
    <property type="protein sequence ID" value="KAL3503351.1"/>
    <property type="molecule type" value="Genomic_DNA"/>
</dbReference>
<proteinExistence type="predicted"/>
<dbReference type="AlphaFoldDB" id="A0ABD2Y9J9"/>
<evidence type="ECO:0000313" key="2">
    <source>
        <dbReference type="Proteomes" id="UP001630127"/>
    </source>
</evidence>
<gene>
    <name evidence="1" type="ORF">ACH5RR_037800</name>
</gene>
<reference evidence="1 2" key="1">
    <citation type="submission" date="2024-11" db="EMBL/GenBank/DDBJ databases">
        <title>A near-complete genome assembly of Cinchona calisaya.</title>
        <authorList>
            <person name="Lian D.C."/>
            <person name="Zhao X.W."/>
            <person name="Wei L."/>
        </authorList>
    </citation>
    <scope>NUCLEOTIDE SEQUENCE [LARGE SCALE GENOMIC DNA]</scope>
    <source>
        <tissue evidence="1">Nenye</tissue>
    </source>
</reference>